<protein>
    <submittedName>
        <fullName evidence="8">Uncharacterized protein</fullName>
    </submittedName>
</protein>
<dbReference type="Pfam" id="PF13445">
    <property type="entry name" value="zf-RING_UBOX"/>
    <property type="match status" value="1"/>
</dbReference>
<reference evidence="8 9" key="1">
    <citation type="submission" date="2022-12" db="EMBL/GenBank/DDBJ databases">
        <title>Chromosome-level genome of Tegillarca granosa.</title>
        <authorList>
            <person name="Kim J."/>
        </authorList>
    </citation>
    <scope>NUCLEOTIDE SEQUENCE [LARGE SCALE GENOMIC DNA]</scope>
    <source>
        <strain evidence="8">Teg-2019</strain>
        <tissue evidence="8">Adductor muscle</tissue>
    </source>
</reference>
<dbReference type="EMBL" id="JARBDR010000923">
    <property type="protein sequence ID" value="KAJ8298075.1"/>
    <property type="molecule type" value="Genomic_DNA"/>
</dbReference>
<proteinExistence type="predicted"/>
<gene>
    <name evidence="8" type="ORF">KUTeg_024606</name>
</gene>
<dbReference type="InterPro" id="IPR000315">
    <property type="entry name" value="Znf_B-box"/>
</dbReference>
<dbReference type="CDD" id="cd19756">
    <property type="entry name" value="Bbox2"/>
    <property type="match status" value="1"/>
</dbReference>
<dbReference type="InterPro" id="IPR001841">
    <property type="entry name" value="Znf_RING"/>
</dbReference>
<feature type="domain" description="B box-type" evidence="7">
    <location>
        <begin position="109"/>
        <end position="153"/>
    </location>
</feature>
<dbReference type="PANTHER" id="PTHR25462:SF306">
    <property type="entry name" value="TRIPARTITE MOTIF CONTAINING 9"/>
    <property type="match status" value="1"/>
</dbReference>
<dbReference type="InterPro" id="IPR017907">
    <property type="entry name" value="Znf_RING_CS"/>
</dbReference>
<organism evidence="8 9">
    <name type="scientific">Tegillarca granosa</name>
    <name type="common">Malaysian cockle</name>
    <name type="synonym">Anadara granosa</name>
    <dbReference type="NCBI Taxonomy" id="220873"/>
    <lineage>
        <taxon>Eukaryota</taxon>
        <taxon>Metazoa</taxon>
        <taxon>Spiralia</taxon>
        <taxon>Lophotrochozoa</taxon>
        <taxon>Mollusca</taxon>
        <taxon>Bivalvia</taxon>
        <taxon>Autobranchia</taxon>
        <taxon>Pteriomorphia</taxon>
        <taxon>Arcoida</taxon>
        <taxon>Arcoidea</taxon>
        <taxon>Arcidae</taxon>
        <taxon>Tegillarca</taxon>
    </lineage>
</organism>
<dbReference type="SUPFAM" id="SSF57850">
    <property type="entry name" value="RING/U-box"/>
    <property type="match status" value="1"/>
</dbReference>
<dbReference type="PANTHER" id="PTHR25462">
    <property type="entry name" value="BONUS, ISOFORM C-RELATED"/>
    <property type="match status" value="1"/>
</dbReference>
<dbReference type="Gene3D" id="3.30.160.60">
    <property type="entry name" value="Classic Zinc Finger"/>
    <property type="match status" value="1"/>
</dbReference>
<dbReference type="InterPro" id="IPR013083">
    <property type="entry name" value="Znf_RING/FYVE/PHD"/>
</dbReference>
<dbReference type="InterPro" id="IPR047153">
    <property type="entry name" value="TRIM45/56/19-like"/>
</dbReference>
<evidence type="ECO:0000256" key="1">
    <source>
        <dbReference type="ARBA" id="ARBA00022723"/>
    </source>
</evidence>
<keyword evidence="2 4" id="KW-0863">Zinc-finger</keyword>
<comment type="caution">
    <text evidence="8">The sequence shown here is derived from an EMBL/GenBank/DDBJ whole genome shotgun (WGS) entry which is preliminary data.</text>
</comment>
<dbReference type="InterPro" id="IPR027370">
    <property type="entry name" value="Znf-RING_euk"/>
</dbReference>
<accession>A0ABQ9E3K0</accession>
<evidence type="ECO:0000259" key="7">
    <source>
        <dbReference type="PROSITE" id="PS50119"/>
    </source>
</evidence>
<evidence type="ECO:0000313" key="8">
    <source>
        <dbReference type="EMBL" id="KAJ8298075.1"/>
    </source>
</evidence>
<name>A0ABQ9E3K0_TEGGR</name>
<evidence type="ECO:0000256" key="4">
    <source>
        <dbReference type="PROSITE-ProRule" id="PRU00024"/>
    </source>
</evidence>
<evidence type="ECO:0000256" key="2">
    <source>
        <dbReference type="ARBA" id="ARBA00022771"/>
    </source>
</evidence>
<dbReference type="PROSITE" id="PS50089">
    <property type="entry name" value="ZF_RING_2"/>
    <property type="match status" value="1"/>
</dbReference>
<feature type="region of interest" description="Disordered" evidence="5">
    <location>
        <begin position="491"/>
        <end position="527"/>
    </location>
</feature>
<evidence type="ECO:0000256" key="3">
    <source>
        <dbReference type="ARBA" id="ARBA00022833"/>
    </source>
</evidence>
<feature type="compositionally biased region" description="Polar residues" evidence="5">
    <location>
        <begin position="774"/>
        <end position="822"/>
    </location>
</feature>
<keyword evidence="3" id="KW-0862">Zinc</keyword>
<feature type="region of interest" description="Disordered" evidence="5">
    <location>
        <begin position="759"/>
        <end position="827"/>
    </location>
</feature>
<dbReference type="Gene3D" id="3.30.40.10">
    <property type="entry name" value="Zinc/RING finger domain, C3HC4 (zinc finger)"/>
    <property type="match status" value="1"/>
</dbReference>
<dbReference type="Proteomes" id="UP001217089">
    <property type="component" value="Unassembled WGS sequence"/>
</dbReference>
<dbReference type="PROSITE" id="PS00518">
    <property type="entry name" value="ZF_RING_1"/>
    <property type="match status" value="1"/>
</dbReference>
<feature type="domain" description="RING-type" evidence="6">
    <location>
        <begin position="7"/>
        <end position="62"/>
    </location>
</feature>
<keyword evidence="9" id="KW-1185">Reference proteome</keyword>
<evidence type="ECO:0000259" key="6">
    <source>
        <dbReference type="PROSITE" id="PS50089"/>
    </source>
</evidence>
<dbReference type="PROSITE" id="PS50119">
    <property type="entry name" value="ZF_BBOX"/>
    <property type="match status" value="1"/>
</dbReference>
<evidence type="ECO:0000256" key="5">
    <source>
        <dbReference type="SAM" id="MobiDB-lite"/>
    </source>
</evidence>
<keyword evidence="1" id="KW-0479">Metal-binding</keyword>
<dbReference type="SMART" id="SM00184">
    <property type="entry name" value="RING"/>
    <property type="match status" value="1"/>
</dbReference>
<dbReference type="SUPFAM" id="SSF57845">
    <property type="entry name" value="B-box zinc-binding domain"/>
    <property type="match status" value="1"/>
</dbReference>
<evidence type="ECO:0000313" key="9">
    <source>
        <dbReference type="Proteomes" id="UP001217089"/>
    </source>
</evidence>
<sequence length="847" mass="92514">MDAELMCGVCLELFENPLMLPCSHNFCKKCIAGILQSREQQSQFRYSSSSRSANSLFCPLCQRKIRLESGIDTLPINRTLENIINIYKEGSQASVTQFNDLFWNTQSEISDSMCKIHSHPMSMYCLSCNLAVCQSCDCAMDKSSGVSHRCISIKEYTFQTQAKISEKLTEIKKKCSPLHDRIQLIEDVLTGIDDNEKKVSKQLEIECGTLIACIRSRQEELNRKLHNDILEIKRPIDEQLRKHKTLYNSVQDCLKKLSLLMQESEKQLNSLLCFDLAWFTLKESPMINMPTWKLVKTDVEEAMSKLELEKVDNKKETELFPKYSDTEEKALPQNSLFSKKGTNLSSSPPVYANEMSKVPVSQFMPATFSPNLATFTFNNSNITRPTFTIDPDQATSIPSNQAELNTRPALNATTTSNSQGSENFTTLSTFSVAADSGHSAFSAVASGGNLFFQGLPSSSSVSTTFVNRGSLPGNFPIPQASDFIPPASANVSVKNKRGNTKRSDAINSSQRYVPSSHPEVDESDNGLPVTCVKSSNKSMVSFSVAAAAEPSVSSSGTHIASNVPLADSGMASGPIVHSVAMESNTTSSHLEGVNVSANSLPQKSRSDMCTSAFTVKAPSIGSSENDTRNVLSSHIIKPSTVNQSDVLSNISNLSLNTRRHSADNVLPNSTLQFQGNANISHRPSEAENTSRFSRQFVIPKNSNFSINIPVSLNSSNNASLINSSANSNIVIVPSTSAVTKPNFSNVVVPSSVRTLSSINDTKLTGSDSGGSDMEVSQNTERHPNTNIPFNSNIPLQGPQNFPQLSSQDFTTGQAQPRSSSPGKPTRRRMEANFINGWFPLLPSLCNS</sequence>